<dbReference type="InterPro" id="IPR011701">
    <property type="entry name" value="MFS"/>
</dbReference>
<organism evidence="9 10">
    <name type="scientific">Sphingopyxis panaciterrulae</name>
    <dbReference type="NCBI Taxonomy" id="462372"/>
    <lineage>
        <taxon>Bacteria</taxon>
        <taxon>Pseudomonadati</taxon>
        <taxon>Pseudomonadota</taxon>
        <taxon>Alphaproteobacteria</taxon>
        <taxon>Sphingomonadales</taxon>
        <taxon>Sphingomonadaceae</taxon>
        <taxon>Sphingopyxis</taxon>
    </lineage>
</organism>
<feature type="transmembrane region" description="Helical" evidence="7">
    <location>
        <begin position="169"/>
        <end position="192"/>
    </location>
</feature>
<evidence type="ECO:0000256" key="1">
    <source>
        <dbReference type="ARBA" id="ARBA00004141"/>
    </source>
</evidence>
<feature type="domain" description="Major facilitator superfamily (MFS) profile" evidence="8">
    <location>
        <begin position="104"/>
        <end position="509"/>
    </location>
</feature>
<evidence type="ECO:0000256" key="4">
    <source>
        <dbReference type="ARBA" id="ARBA00022692"/>
    </source>
</evidence>
<dbReference type="InterPro" id="IPR036259">
    <property type="entry name" value="MFS_trans_sf"/>
</dbReference>
<reference evidence="9 10" key="1">
    <citation type="submission" date="2020-08" db="EMBL/GenBank/DDBJ databases">
        <title>Genomic Encyclopedia of Type Strains, Phase IV (KMG-IV): sequencing the most valuable type-strain genomes for metagenomic binning, comparative biology and taxonomic classification.</title>
        <authorList>
            <person name="Goeker M."/>
        </authorList>
    </citation>
    <scope>NUCLEOTIDE SEQUENCE [LARGE SCALE GENOMIC DNA]</scope>
    <source>
        <strain evidence="9 10">DSM 27163</strain>
    </source>
</reference>
<dbReference type="RefSeq" id="WP_338113101.1">
    <property type="nucleotide sequence ID" value="NZ_JACIJH010000003.1"/>
</dbReference>
<comment type="similarity">
    <text evidence="2">Belongs to the major facilitator superfamily. Sugar transporter (TC 2.A.1.1) family.</text>
</comment>
<evidence type="ECO:0000256" key="3">
    <source>
        <dbReference type="ARBA" id="ARBA00022448"/>
    </source>
</evidence>
<feature type="transmembrane region" description="Helical" evidence="7">
    <location>
        <begin position="456"/>
        <end position="477"/>
    </location>
</feature>
<dbReference type="InterPro" id="IPR020846">
    <property type="entry name" value="MFS_dom"/>
</dbReference>
<feature type="transmembrane region" description="Helical" evidence="7">
    <location>
        <begin position="14"/>
        <end position="34"/>
    </location>
</feature>
<keyword evidence="4 7" id="KW-0812">Transmembrane</keyword>
<accession>A0A7W9EQ33</accession>
<feature type="transmembrane region" description="Helical" evidence="7">
    <location>
        <begin position="256"/>
        <end position="277"/>
    </location>
</feature>
<keyword evidence="10" id="KW-1185">Reference proteome</keyword>
<feature type="transmembrane region" description="Helical" evidence="7">
    <location>
        <begin position="228"/>
        <end position="250"/>
    </location>
</feature>
<gene>
    <name evidence="9" type="ORF">FHR21_001556</name>
</gene>
<protein>
    <submittedName>
        <fullName evidence="9">Putative MFS transporter</fullName>
    </submittedName>
</protein>
<dbReference type="Gene3D" id="1.20.1250.20">
    <property type="entry name" value="MFS general substrate transporter like domains"/>
    <property type="match status" value="1"/>
</dbReference>
<feature type="transmembrane region" description="Helical" evidence="7">
    <location>
        <begin position="397"/>
        <end position="417"/>
    </location>
</feature>
<evidence type="ECO:0000256" key="7">
    <source>
        <dbReference type="SAM" id="Phobius"/>
    </source>
</evidence>
<dbReference type="InterPro" id="IPR005829">
    <property type="entry name" value="Sugar_transporter_CS"/>
</dbReference>
<dbReference type="GO" id="GO:0022857">
    <property type="term" value="F:transmembrane transporter activity"/>
    <property type="evidence" value="ECO:0007669"/>
    <property type="project" value="InterPro"/>
</dbReference>
<dbReference type="AlphaFoldDB" id="A0A7W9EQ33"/>
<dbReference type="EMBL" id="JACIJH010000003">
    <property type="protein sequence ID" value="MBB5706212.1"/>
    <property type="molecule type" value="Genomic_DNA"/>
</dbReference>
<keyword evidence="6 7" id="KW-0472">Membrane</keyword>
<proteinExistence type="inferred from homology"/>
<dbReference type="GO" id="GO:0016020">
    <property type="term" value="C:membrane"/>
    <property type="evidence" value="ECO:0007669"/>
    <property type="project" value="UniProtKB-SubCell"/>
</dbReference>
<evidence type="ECO:0000313" key="9">
    <source>
        <dbReference type="EMBL" id="MBB5706212.1"/>
    </source>
</evidence>
<dbReference type="Pfam" id="PF07690">
    <property type="entry name" value="MFS_1"/>
    <property type="match status" value="1"/>
</dbReference>
<name>A0A7W9EQ33_9SPHN</name>
<feature type="transmembrane region" description="Helical" evidence="7">
    <location>
        <begin position="483"/>
        <end position="504"/>
    </location>
</feature>
<dbReference type="PROSITE" id="PS00217">
    <property type="entry name" value="SUGAR_TRANSPORT_2"/>
    <property type="match status" value="1"/>
</dbReference>
<comment type="subcellular location">
    <subcellularLocation>
        <location evidence="1">Membrane</location>
        <topology evidence="1">Multi-pass membrane protein</topology>
    </subcellularLocation>
</comment>
<evidence type="ECO:0000256" key="2">
    <source>
        <dbReference type="ARBA" id="ARBA00010992"/>
    </source>
</evidence>
<evidence type="ECO:0000256" key="5">
    <source>
        <dbReference type="ARBA" id="ARBA00022989"/>
    </source>
</evidence>
<evidence type="ECO:0000313" key="10">
    <source>
        <dbReference type="Proteomes" id="UP000537161"/>
    </source>
</evidence>
<evidence type="ECO:0000256" key="6">
    <source>
        <dbReference type="ARBA" id="ARBA00023136"/>
    </source>
</evidence>
<feature type="transmembrane region" description="Helical" evidence="7">
    <location>
        <begin position="104"/>
        <end position="130"/>
    </location>
</feature>
<dbReference type="PANTHER" id="PTHR23511">
    <property type="entry name" value="SYNAPTIC VESICLE GLYCOPROTEIN 2"/>
    <property type="match status" value="1"/>
</dbReference>
<keyword evidence="5 7" id="KW-1133">Transmembrane helix</keyword>
<feature type="transmembrane region" description="Helical" evidence="7">
    <location>
        <begin position="142"/>
        <end position="162"/>
    </location>
</feature>
<sequence>MTVQASAAGGERRIWAFVVGVIAVTIGVLLHLPMFWMGRDMGFRMAGMPMDNGMMAGMGLIVGGIGLSAWGLLPRNLAQHMAASGELVVSAPEDAPLSWAHWRLMAVLVVALIIDVMKPAALGFVIPGMIAEYGVPRETVSLVPFFALVGTVFGSFLWGAVADAYGRKASILLSAVMFVGTSICGAMPSLAWNVGMCFLMGAAAGGMLPVTYALLAEMMPSRHRGWSLVLVGGLGAVGGYAAASLIAAWLEPVFSWRILWLANLPSGLLLVMMGVFIPESAKFLMARGRREEAQRIMARFGSGIRRVAHGASGAARAAAAPLTGRAVAGKLAALSLTALCWGFVNFGLLLWLPVELVARGYSMEVSSRLLAASALIALPTVFLVAWIYSAWSTKKSVLAAIAVTLLGLGGVLWLALARGASPVLPVALLIVGSNGIIAMILPYAAESFALRIRGRATGWVAACSKLGGVLAQALAILAIVPTLAVSTLMIAVPTALAFLLVARFGRETRGTDLRDLDPEGHVFDKAGL</sequence>
<comment type="caution">
    <text evidence="9">The sequence shown here is derived from an EMBL/GenBank/DDBJ whole genome shotgun (WGS) entry which is preliminary data.</text>
</comment>
<feature type="transmembrane region" description="Helical" evidence="7">
    <location>
        <begin position="198"/>
        <end position="216"/>
    </location>
</feature>
<feature type="transmembrane region" description="Helical" evidence="7">
    <location>
        <begin position="331"/>
        <end position="354"/>
    </location>
</feature>
<dbReference type="PANTHER" id="PTHR23511:SF34">
    <property type="entry name" value="SYNAPTIC VESICLE GLYCOPROTEIN 2"/>
    <property type="match status" value="1"/>
</dbReference>
<feature type="transmembrane region" description="Helical" evidence="7">
    <location>
        <begin position="369"/>
        <end position="390"/>
    </location>
</feature>
<dbReference type="Proteomes" id="UP000537161">
    <property type="component" value="Unassembled WGS sequence"/>
</dbReference>
<feature type="transmembrane region" description="Helical" evidence="7">
    <location>
        <begin position="423"/>
        <end position="444"/>
    </location>
</feature>
<dbReference type="SUPFAM" id="SSF103473">
    <property type="entry name" value="MFS general substrate transporter"/>
    <property type="match status" value="1"/>
</dbReference>
<evidence type="ECO:0000259" key="8">
    <source>
        <dbReference type="PROSITE" id="PS50850"/>
    </source>
</evidence>
<dbReference type="PROSITE" id="PS50850">
    <property type="entry name" value="MFS"/>
    <property type="match status" value="1"/>
</dbReference>
<keyword evidence="3" id="KW-0813">Transport</keyword>
<feature type="transmembrane region" description="Helical" evidence="7">
    <location>
        <begin position="54"/>
        <end position="73"/>
    </location>
</feature>